<dbReference type="InterPro" id="IPR050426">
    <property type="entry name" value="Glycosyltransferase_28"/>
</dbReference>
<dbReference type="SUPFAM" id="SSF53756">
    <property type="entry name" value="UDP-Glycosyltransferase/glycogen phosphorylase"/>
    <property type="match status" value="1"/>
</dbReference>
<dbReference type="OrthoDB" id="5835829at2759"/>
<dbReference type="FunFam" id="3.40.50.2000:FF:000100">
    <property type="entry name" value="Glycosyltransferase family 1 protein"/>
    <property type="match status" value="1"/>
</dbReference>
<dbReference type="Pfam" id="PF03033">
    <property type="entry name" value="Glyco_transf_28"/>
    <property type="match status" value="1"/>
</dbReference>
<dbReference type="EMBL" id="QUQM01000005">
    <property type="protein sequence ID" value="KAA8643805.1"/>
    <property type="molecule type" value="Genomic_DNA"/>
</dbReference>
<protein>
    <recommendedName>
        <fullName evidence="12">Glycosyltransferase family 28 N-terminal domain-containing protein</fullName>
    </recommendedName>
</protein>
<evidence type="ECO:0000259" key="9">
    <source>
        <dbReference type="Pfam" id="PF23658"/>
    </source>
</evidence>
<keyword evidence="2" id="KW-0808">Transferase</keyword>
<feature type="region of interest" description="Disordered" evidence="4">
    <location>
        <begin position="1350"/>
        <end position="1388"/>
    </location>
</feature>
<evidence type="ECO:0000256" key="2">
    <source>
        <dbReference type="ARBA" id="ARBA00022679"/>
    </source>
</evidence>
<evidence type="ECO:0000259" key="8">
    <source>
        <dbReference type="Pfam" id="PF06722"/>
    </source>
</evidence>
<evidence type="ECO:0000256" key="4">
    <source>
        <dbReference type="SAM" id="MobiDB-lite"/>
    </source>
</evidence>
<comment type="subcellular location">
    <subcellularLocation>
        <location evidence="1">Endomembrane system</location>
        <topology evidence="1">Peripheral membrane protein</topology>
    </subcellularLocation>
</comment>
<organism evidence="10 11">
    <name type="scientific">Aspergillus tanneri</name>
    <dbReference type="NCBI Taxonomy" id="1220188"/>
    <lineage>
        <taxon>Eukaryota</taxon>
        <taxon>Fungi</taxon>
        <taxon>Dikarya</taxon>
        <taxon>Ascomycota</taxon>
        <taxon>Pezizomycotina</taxon>
        <taxon>Eurotiomycetes</taxon>
        <taxon>Eurotiomycetidae</taxon>
        <taxon>Eurotiales</taxon>
        <taxon>Aspergillaceae</taxon>
        <taxon>Aspergillus</taxon>
        <taxon>Aspergillus subgen. Circumdati</taxon>
    </lineage>
</organism>
<dbReference type="InterPro" id="IPR005151">
    <property type="entry name" value="Tail-specific_protease"/>
</dbReference>
<dbReference type="CDD" id="cd03784">
    <property type="entry name" value="GT1_Gtf-like"/>
    <property type="match status" value="1"/>
</dbReference>
<feature type="region of interest" description="Disordered" evidence="4">
    <location>
        <begin position="293"/>
        <end position="317"/>
    </location>
</feature>
<keyword evidence="3" id="KW-0443">Lipid metabolism</keyword>
<gene>
    <name evidence="10" type="ORF">ATNIH1004_010579</name>
</gene>
<evidence type="ECO:0000313" key="10">
    <source>
        <dbReference type="EMBL" id="KAA8643805.1"/>
    </source>
</evidence>
<dbReference type="GO" id="GO:0006508">
    <property type="term" value="P:proteolysis"/>
    <property type="evidence" value="ECO:0007669"/>
    <property type="project" value="InterPro"/>
</dbReference>
<dbReference type="SUPFAM" id="SSF52096">
    <property type="entry name" value="ClpP/crotonase"/>
    <property type="match status" value="1"/>
</dbReference>
<feature type="domain" description="CPAF-like PDZ" evidence="9">
    <location>
        <begin position="152"/>
        <end position="273"/>
    </location>
</feature>
<dbReference type="InterPro" id="IPR010610">
    <property type="entry name" value="EryCIII-like_C"/>
</dbReference>
<dbReference type="RefSeq" id="XP_033423166.1">
    <property type="nucleotide sequence ID" value="XM_033575148.1"/>
</dbReference>
<feature type="region of interest" description="Disordered" evidence="4">
    <location>
        <begin position="729"/>
        <end position="749"/>
    </location>
</feature>
<dbReference type="VEuPathDB" id="FungiDB:EYZ11_007360"/>
<reference evidence="10 11" key="1">
    <citation type="submission" date="2019-08" db="EMBL/GenBank/DDBJ databases">
        <title>The genome sequence of a newly discovered highly antifungal drug resistant Aspergillus species, Aspergillus tanneri NIH 1004.</title>
        <authorList>
            <person name="Mounaud S."/>
            <person name="Singh I."/>
            <person name="Joardar V."/>
            <person name="Pakala S."/>
            <person name="Pakala S."/>
            <person name="Venepally P."/>
            <person name="Chung J.K."/>
            <person name="Losada L."/>
            <person name="Nierman W.C."/>
        </authorList>
    </citation>
    <scope>NUCLEOTIDE SEQUENCE [LARGE SCALE GENOMIC DNA]</scope>
    <source>
        <strain evidence="10 11">NIH1004</strain>
    </source>
</reference>
<proteinExistence type="predicted"/>
<dbReference type="Proteomes" id="UP000324241">
    <property type="component" value="Unassembled WGS sequence"/>
</dbReference>
<dbReference type="Pfam" id="PF03572">
    <property type="entry name" value="Peptidase_S41"/>
    <property type="match status" value="1"/>
</dbReference>
<feature type="domain" description="Tail specific protease" evidence="7">
    <location>
        <begin position="347"/>
        <end position="534"/>
    </location>
</feature>
<comment type="caution">
    <text evidence="10">The sequence shown here is derived from an EMBL/GenBank/DDBJ whole genome shotgun (WGS) entry which is preliminary data.</text>
</comment>
<name>A0A5M9M9U8_9EURO</name>
<evidence type="ECO:0000259" key="7">
    <source>
        <dbReference type="Pfam" id="PF03572"/>
    </source>
</evidence>
<evidence type="ECO:0000256" key="1">
    <source>
        <dbReference type="ARBA" id="ARBA00004184"/>
    </source>
</evidence>
<dbReference type="GO" id="GO:0006629">
    <property type="term" value="P:lipid metabolic process"/>
    <property type="evidence" value="ECO:0007669"/>
    <property type="project" value="UniProtKB-KW"/>
</dbReference>
<dbReference type="PANTHER" id="PTHR48050:SF13">
    <property type="entry name" value="STEROL 3-BETA-GLUCOSYLTRANSFERASE UGT80A2"/>
    <property type="match status" value="1"/>
</dbReference>
<dbReference type="VEuPathDB" id="FungiDB:EYZ11_007367"/>
<dbReference type="Pfam" id="PF06722">
    <property type="entry name" value="EryCIII-like_C"/>
    <property type="match status" value="1"/>
</dbReference>
<dbReference type="PANTHER" id="PTHR48050">
    <property type="entry name" value="STEROL 3-BETA-GLUCOSYLTRANSFERASE"/>
    <property type="match status" value="1"/>
</dbReference>
<feature type="compositionally biased region" description="Low complexity" evidence="4">
    <location>
        <begin position="1358"/>
        <end position="1370"/>
    </location>
</feature>
<feature type="chain" id="PRO_5024385853" description="Glycosyltransferase family 28 N-terminal domain-containing protein" evidence="5">
    <location>
        <begin position="26"/>
        <end position="1590"/>
    </location>
</feature>
<evidence type="ECO:0000256" key="5">
    <source>
        <dbReference type="SAM" id="SignalP"/>
    </source>
</evidence>
<dbReference type="GO" id="GO:0008236">
    <property type="term" value="F:serine-type peptidase activity"/>
    <property type="evidence" value="ECO:0007669"/>
    <property type="project" value="InterPro"/>
</dbReference>
<dbReference type="FunFam" id="3.40.50.2000:FF:000009">
    <property type="entry name" value="Sterol 3-beta-glucosyltransferase UGT80A2"/>
    <property type="match status" value="1"/>
</dbReference>
<dbReference type="Gene3D" id="3.90.226.10">
    <property type="entry name" value="2-enoyl-CoA Hydratase, Chain A, domain 1"/>
    <property type="match status" value="1"/>
</dbReference>
<dbReference type="InterPro" id="IPR002213">
    <property type="entry name" value="UDP_glucos_trans"/>
</dbReference>
<feature type="compositionally biased region" description="Basic and acidic residues" evidence="4">
    <location>
        <begin position="1373"/>
        <end position="1383"/>
    </location>
</feature>
<dbReference type="GO" id="GO:0012505">
    <property type="term" value="C:endomembrane system"/>
    <property type="evidence" value="ECO:0007669"/>
    <property type="project" value="UniProtKB-SubCell"/>
</dbReference>
<dbReference type="InterPro" id="IPR029045">
    <property type="entry name" value="ClpP/crotonase-like_dom_sf"/>
</dbReference>
<evidence type="ECO:0000313" key="11">
    <source>
        <dbReference type="Proteomes" id="UP000324241"/>
    </source>
</evidence>
<dbReference type="Pfam" id="PF23658">
    <property type="entry name" value="PDZ_CPAF_rel"/>
    <property type="match status" value="1"/>
</dbReference>
<dbReference type="Gene3D" id="3.40.50.2000">
    <property type="entry name" value="Glycogen Phosphorylase B"/>
    <property type="match status" value="2"/>
</dbReference>
<sequence>MFWKPSVLLALSGALSIAAAPSGSSKEPCALVTKEIKQAAEANLTVPVVPARLAHECLESLPFDSDRAAGFTREVKKYMQWHSTVDNLKNPPLGYLSPPVDIMAGLDYIHGKAVKKEYKSQYEFDNDIQKLLSSANDGHLAIQLCSHNIFKFKNDFPLASASSDGLQLPEIYAFNDLKLLEEASDRVSSIVSINGMKAASYLETLAAHQTYQDPDARYNYVFDSLARYPTLGATFGAFSFDSGLWQGHAEHIVKFANGTRHKVEVVAVPTAKFDFGYSNSRAMFKDYCLPGPQSSNEGQSGNEEETPKKQPASPMYPKPIVRDEYNLLSGYFLEDSEWIDVAVLFSPSFDAEADGEALAFAKHATKFIEKAVDAGKKKLIIDLSFNGGGVISTGYDLFKLFFPEKDVWTAARFRAHESIDLVGKALREQEPDDIAFQKTSYFGLPSFVTPNQTYEYRTWKEFYGPHGLVESNVTSIFANFNLTQLSTWDQPVRGYGVVKQNMTKSPFSPEDILIVDGLCTSTCTIFTELMKNLGGVKTLSFGGRPQYGPMQDLGGSKGCQVAPTAIIDSYRDAANRVADKSEKAGKPVLTPLERAKLNATMPGELPLQLGGIFQVNLKNAYRPGDDELPLQFTYEAADCRLFYTAENLLKPATTWTAAANAFWGNVMETQTAPQQSTSITAEGSGPSLGEGHATVREHGLRGGVRVLDNGRLDIKFGEERRWITQLMKQMEPSSKPGVETKKPSIPSPTEEEKWVKFPIRLNIVVQVVGSRGDIQPFIALGKELQKHGHRVRLATHLEFRDPINEAGLEFFNIGGDPEQLMAFMVQNPGLIPGMRTIRSGGIGKRRREMKTIFSGCWRSCYETGDGTQLHENPESPGTAAVDKCMQPFVADVIIANPPTFVHLSCAERLGIPLNMMFTMPWSPTQAFPHPLATIRSQSTKPSAANFASYGVVEVMMWEGLGDLINHFRKKQLGLDPLDAIRAPSINHRLQVPYTYLWSPSLLPKPQDWPDHLDVCGFQVLPAESDYSPPEDLDAFLKAGKPPVYIGFGSIVVEDPGKLTKILIDAVTQTGQRALISKGWSNLGSEEEKIPDSIFLLGKCPHDWLFKHVSCVVHHGGAGTTAAGLLLGRPTVIVPFFGDQPFWGFIVEKAGAGPPPVPFKQLTAEKLADAIKIALEPSTRECAEEIGAKMKLEKGSVNAVHSFHQHLDVDKIQCSVCPDRPAVWWLKRSHVKLSALAFSILMNTGHIQPGDVELFRAREYDTNRDPKGPLTAAAGVLYGVTTDLFTGIARIPGHIADMFPGSEPNSTLSEYRMREWAIEHFAEVMSNQQQENGHQPVSETGAYLQNGDNRAVQEHREASQSTPQATAQTTPHARTNDEVNDRQDIPGTRVNDINKEFSTRQKATHYHTPMRSRARKRLLDARDGTERLAKRTLAVALVIPTDLTLSVSKGFHNLPKLYHDTTVQNIPTVRGFKTGLWAAEKEFVGGFYDGFTGLITQPAHGFQETGGKGLAKGVGKGIGGVFFKPAAGICGLVGFPLDGIHKNLRKSLAASKSKEILRSRITQGIQEMCAASPEEQTAVIRKWHALHENGA</sequence>
<dbReference type="GO" id="GO:0005975">
    <property type="term" value="P:carbohydrate metabolic process"/>
    <property type="evidence" value="ECO:0007669"/>
    <property type="project" value="InterPro"/>
</dbReference>
<accession>A0A5M9M9U8</accession>
<dbReference type="InterPro" id="IPR056186">
    <property type="entry name" value="PDZ_CPAF-rel"/>
</dbReference>
<dbReference type="InterPro" id="IPR004276">
    <property type="entry name" value="GlycoTrans_28_N"/>
</dbReference>
<keyword evidence="5" id="KW-0732">Signal</keyword>
<dbReference type="GeneID" id="54333280"/>
<feature type="signal peptide" evidence="5">
    <location>
        <begin position="1"/>
        <end position="25"/>
    </location>
</feature>
<evidence type="ECO:0000259" key="6">
    <source>
        <dbReference type="Pfam" id="PF03033"/>
    </source>
</evidence>
<feature type="domain" description="Erythromycin biosynthesis protein CIII-like C-terminal" evidence="8">
    <location>
        <begin position="1084"/>
        <end position="1189"/>
    </location>
</feature>
<evidence type="ECO:0008006" key="12">
    <source>
        <dbReference type="Google" id="ProtNLM"/>
    </source>
</evidence>
<dbReference type="GO" id="GO:0016906">
    <property type="term" value="F:sterol 3-beta-glucosyltransferase activity"/>
    <property type="evidence" value="ECO:0007669"/>
    <property type="project" value="UniProtKB-ARBA"/>
</dbReference>
<evidence type="ECO:0000256" key="3">
    <source>
        <dbReference type="ARBA" id="ARBA00023098"/>
    </source>
</evidence>
<feature type="domain" description="Glycosyltransferase family 28 N-terminal" evidence="6">
    <location>
        <begin position="763"/>
        <end position="928"/>
    </location>
</feature>